<dbReference type="PANTHER" id="PTHR10775">
    <property type="entry name" value="OS08G0208400 PROTEIN"/>
    <property type="match status" value="1"/>
</dbReference>
<keyword evidence="2" id="KW-1185">Reference proteome</keyword>
<sequence>MSNLVHWLGSKAGLPVNLSEKIHSLAYSVTSRAAFGKKCKDQDLFLSILKEGIRDAFFQDDCNVELEVETRDEDLTVNVEDVETPLYDGCAKYTKLSAIVVLYKHKAIHCLSDKGFDELLGILRDMLLLDNVLPESLYSTKKLLKVFDLGYQKIHACIDDCCLFIKELEHVEECPKCGESRWKVNRKTNHIYK</sequence>
<comment type="caution">
    <text evidence="1">The sequence shown here is derived from an EMBL/GenBank/DDBJ whole genome shotgun (WGS) entry which is preliminary data.</text>
</comment>
<gene>
    <name evidence="1" type="ORF">LWI28_001756</name>
</gene>
<dbReference type="AlphaFoldDB" id="A0AAD5P0C7"/>
<accession>A0AAD5P0C7</accession>
<dbReference type="PANTHER" id="PTHR10775:SF179">
    <property type="entry name" value="TRANSPOSON, EN_SPM-LIKE, TRANSPOSASE-ASSOCIATED DOMAIN PROTEIN"/>
    <property type="match status" value="1"/>
</dbReference>
<evidence type="ECO:0000313" key="2">
    <source>
        <dbReference type="Proteomes" id="UP001064489"/>
    </source>
</evidence>
<protein>
    <submittedName>
        <fullName evidence="1">Uncharacterized protein</fullName>
    </submittedName>
</protein>
<dbReference type="EMBL" id="JAJSOW010000003">
    <property type="protein sequence ID" value="KAI9193959.1"/>
    <property type="molecule type" value="Genomic_DNA"/>
</dbReference>
<organism evidence="1 2">
    <name type="scientific">Acer negundo</name>
    <name type="common">Box elder</name>
    <dbReference type="NCBI Taxonomy" id="4023"/>
    <lineage>
        <taxon>Eukaryota</taxon>
        <taxon>Viridiplantae</taxon>
        <taxon>Streptophyta</taxon>
        <taxon>Embryophyta</taxon>
        <taxon>Tracheophyta</taxon>
        <taxon>Spermatophyta</taxon>
        <taxon>Magnoliopsida</taxon>
        <taxon>eudicotyledons</taxon>
        <taxon>Gunneridae</taxon>
        <taxon>Pentapetalae</taxon>
        <taxon>rosids</taxon>
        <taxon>malvids</taxon>
        <taxon>Sapindales</taxon>
        <taxon>Sapindaceae</taxon>
        <taxon>Hippocastanoideae</taxon>
        <taxon>Acereae</taxon>
        <taxon>Acer</taxon>
    </lineage>
</organism>
<proteinExistence type="predicted"/>
<dbReference type="Proteomes" id="UP001064489">
    <property type="component" value="Chromosome 1"/>
</dbReference>
<reference evidence="1" key="2">
    <citation type="submission" date="2023-02" db="EMBL/GenBank/DDBJ databases">
        <authorList>
            <person name="Swenson N.G."/>
            <person name="Wegrzyn J.L."/>
            <person name="Mcevoy S.L."/>
        </authorList>
    </citation>
    <scope>NUCLEOTIDE SEQUENCE</scope>
    <source>
        <strain evidence="1">91603</strain>
        <tissue evidence="1">Leaf</tissue>
    </source>
</reference>
<name>A0AAD5P0C7_ACENE</name>
<reference evidence="1" key="1">
    <citation type="journal article" date="2022" name="Plant J.">
        <title>Strategies of tolerance reflected in two North American maple genomes.</title>
        <authorList>
            <person name="McEvoy S.L."/>
            <person name="Sezen U.U."/>
            <person name="Trouern-Trend A."/>
            <person name="McMahon S.M."/>
            <person name="Schaberg P.G."/>
            <person name="Yang J."/>
            <person name="Wegrzyn J.L."/>
            <person name="Swenson N.G."/>
        </authorList>
    </citation>
    <scope>NUCLEOTIDE SEQUENCE</scope>
    <source>
        <strain evidence="1">91603</strain>
    </source>
</reference>
<evidence type="ECO:0000313" key="1">
    <source>
        <dbReference type="EMBL" id="KAI9193959.1"/>
    </source>
</evidence>